<feature type="compositionally biased region" description="Acidic residues" evidence="1">
    <location>
        <begin position="111"/>
        <end position="120"/>
    </location>
</feature>
<organism evidence="2 3">
    <name type="scientific">Didymella glomerata</name>
    <dbReference type="NCBI Taxonomy" id="749621"/>
    <lineage>
        <taxon>Eukaryota</taxon>
        <taxon>Fungi</taxon>
        <taxon>Dikarya</taxon>
        <taxon>Ascomycota</taxon>
        <taxon>Pezizomycotina</taxon>
        <taxon>Dothideomycetes</taxon>
        <taxon>Pleosporomycetidae</taxon>
        <taxon>Pleosporales</taxon>
        <taxon>Pleosporineae</taxon>
        <taxon>Didymellaceae</taxon>
        <taxon>Didymella</taxon>
    </lineage>
</organism>
<sequence length="418" mass="45452">MPLVIALPQSDRPSAAAMHSHVSPRPRKVSSAASSRQSVSGRSVRSRTSTATRTTATRSTAPSSVSVSPARTSTKSNTATKRDTNITIRPARRGKDIEIRVDNHTGNYVEDSYDDSEELSDERFVSEEYTSEEDEDDLTEDEDSWDLIDAEVQPSDSASRPHHHAGHRQQQHRAAPQAPSVPSAPVAHRPRQSRRASSRHAVAAPDPHSAHHSSRSRSRGPELAREHRPRRRRQQSHQQPPADSLGEEDTGDDYPYGAPPHHGGPPGHPSSQWSHVQPAPGYAPSQMSYHDPHYYGGASPAGALVGPGFHGYDPNRPNGFSPQAPNPFAAGPDYFQGAQGGARANRRSMGAPPAPPSAPSDAMMPYGQHPMGGHPGFPPQSYGYPPYGMMPPGFNPYQQHHSPPPEDRPHGRRSKSHR</sequence>
<feature type="compositionally biased region" description="Acidic residues" evidence="1">
    <location>
        <begin position="129"/>
        <end position="149"/>
    </location>
</feature>
<gene>
    <name evidence="2" type="ORF">N0V87_006442</name>
</gene>
<reference evidence="2" key="1">
    <citation type="submission" date="2022-10" db="EMBL/GenBank/DDBJ databases">
        <title>Tapping the CABI collections for fungal endophytes: first genome assemblies for Collariella, Neodidymelliopsis, Ascochyta clinopodiicola, Didymella pomorum, Didymosphaeria variabile, Neocosmospora piperis and Neocucurbitaria cava.</title>
        <authorList>
            <person name="Hill R."/>
        </authorList>
    </citation>
    <scope>NUCLEOTIDE SEQUENCE</scope>
    <source>
        <strain evidence="2">IMI 360193</strain>
    </source>
</reference>
<feature type="compositionally biased region" description="Basic residues" evidence="1">
    <location>
        <begin position="188"/>
        <end position="198"/>
    </location>
</feature>
<comment type="caution">
    <text evidence="2">The sequence shown here is derived from an EMBL/GenBank/DDBJ whole genome shotgun (WGS) entry which is preliminary data.</text>
</comment>
<feature type="non-terminal residue" evidence="2">
    <location>
        <position position="418"/>
    </location>
</feature>
<evidence type="ECO:0000256" key="1">
    <source>
        <dbReference type="SAM" id="MobiDB-lite"/>
    </source>
</evidence>
<feature type="region of interest" description="Disordered" evidence="1">
    <location>
        <begin position="307"/>
        <end position="418"/>
    </location>
</feature>
<feature type="compositionally biased region" description="Low complexity" evidence="1">
    <location>
        <begin position="172"/>
        <end position="187"/>
    </location>
</feature>
<protein>
    <submittedName>
        <fullName evidence="2">Uncharacterized protein</fullName>
    </submittedName>
</protein>
<proteinExistence type="predicted"/>
<dbReference type="AlphaFoldDB" id="A0A9W9BYH7"/>
<keyword evidence="3" id="KW-1185">Reference proteome</keyword>
<feature type="compositionally biased region" description="Basic residues" evidence="1">
    <location>
        <begin position="160"/>
        <end position="171"/>
    </location>
</feature>
<name>A0A9W9BYH7_9PLEO</name>
<evidence type="ECO:0000313" key="2">
    <source>
        <dbReference type="EMBL" id="KAJ4334949.1"/>
    </source>
</evidence>
<dbReference type="Proteomes" id="UP001140562">
    <property type="component" value="Unassembled WGS sequence"/>
</dbReference>
<dbReference type="OrthoDB" id="3045089at2759"/>
<accession>A0A9W9BYH7</accession>
<dbReference type="EMBL" id="JAPEUV010000068">
    <property type="protein sequence ID" value="KAJ4334949.1"/>
    <property type="molecule type" value="Genomic_DNA"/>
</dbReference>
<feature type="compositionally biased region" description="Low complexity" evidence="1">
    <location>
        <begin position="29"/>
        <end position="74"/>
    </location>
</feature>
<feature type="region of interest" description="Disordered" evidence="1">
    <location>
        <begin position="1"/>
        <end position="290"/>
    </location>
</feature>
<feature type="compositionally biased region" description="Low complexity" evidence="1">
    <location>
        <begin position="379"/>
        <end position="397"/>
    </location>
</feature>
<feature type="compositionally biased region" description="Basic and acidic residues" evidence="1">
    <location>
        <begin position="93"/>
        <end position="103"/>
    </location>
</feature>
<evidence type="ECO:0000313" key="3">
    <source>
        <dbReference type="Proteomes" id="UP001140562"/>
    </source>
</evidence>